<protein>
    <recommendedName>
        <fullName evidence="5">Ant venom allergen Sol i 2/4 domain-containing protein</fullName>
    </recommendedName>
</protein>
<dbReference type="AlphaFoldDB" id="A0AAW2GNA3"/>
<reference evidence="6 7" key="1">
    <citation type="submission" date="2023-03" db="EMBL/GenBank/DDBJ databases">
        <title>High recombination rates correlate with genetic variation in Cardiocondyla obscurior ants.</title>
        <authorList>
            <person name="Errbii M."/>
        </authorList>
    </citation>
    <scope>NUCLEOTIDE SEQUENCE [LARGE SCALE GENOMIC DNA]</scope>
    <source>
        <strain evidence="6">Alpha-2009</strain>
        <tissue evidence="6">Whole body</tissue>
    </source>
</reference>
<evidence type="ECO:0000256" key="1">
    <source>
        <dbReference type="ARBA" id="ARBA00004613"/>
    </source>
</evidence>
<keyword evidence="7" id="KW-1185">Reference proteome</keyword>
<dbReference type="InterPro" id="IPR055216">
    <property type="entry name" value="Sol_i_2/4"/>
</dbReference>
<evidence type="ECO:0000313" key="7">
    <source>
        <dbReference type="Proteomes" id="UP001430953"/>
    </source>
</evidence>
<dbReference type="Gene3D" id="1.10.238.190">
    <property type="match status" value="1"/>
</dbReference>
<evidence type="ECO:0000256" key="2">
    <source>
        <dbReference type="ARBA" id="ARBA00009932"/>
    </source>
</evidence>
<organism evidence="6 7">
    <name type="scientific">Cardiocondyla obscurior</name>
    <dbReference type="NCBI Taxonomy" id="286306"/>
    <lineage>
        <taxon>Eukaryota</taxon>
        <taxon>Metazoa</taxon>
        <taxon>Ecdysozoa</taxon>
        <taxon>Arthropoda</taxon>
        <taxon>Hexapoda</taxon>
        <taxon>Insecta</taxon>
        <taxon>Pterygota</taxon>
        <taxon>Neoptera</taxon>
        <taxon>Endopterygota</taxon>
        <taxon>Hymenoptera</taxon>
        <taxon>Apocrita</taxon>
        <taxon>Aculeata</taxon>
        <taxon>Formicoidea</taxon>
        <taxon>Formicidae</taxon>
        <taxon>Myrmicinae</taxon>
        <taxon>Cardiocondyla</taxon>
    </lineage>
</organism>
<dbReference type="Pfam" id="PF22750">
    <property type="entry name" value="Sol_i_2"/>
    <property type="match status" value="1"/>
</dbReference>
<keyword evidence="4" id="KW-0472">Membrane</keyword>
<feature type="domain" description="Ant venom allergen Sol i 2/4" evidence="5">
    <location>
        <begin position="32"/>
        <end position="110"/>
    </location>
</feature>
<name>A0AAW2GNA3_9HYME</name>
<evidence type="ECO:0000256" key="4">
    <source>
        <dbReference type="SAM" id="Phobius"/>
    </source>
</evidence>
<accession>A0AAW2GNA3</accession>
<comment type="subcellular location">
    <subcellularLocation>
        <location evidence="1">Secreted</location>
    </subcellularLocation>
</comment>
<keyword evidence="3" id="KW-0964">Secreted</keyword>
<dbReference type="EMBL" id="JADYXP020000003">
    <property type="protein sequence ID" value="KAL0128474.1"/>
    <property type="molecule type" value="Genomic_DNA"/>
</dbReference>
<dbReference type="GO" id="GO:0005576">
    <property type="term" value="C:extracellular region"/>
    <property type="evidence" value="ECO:0007669"/>
    <property type="project" value="UniProtKB-SubCell"/>
</dbReference>
<evidence type="ECO:0000259" key="5">
    <source>
        <dbReference type="Pfam" id="PF22750"/>
    </source>
</evidence>
<keyword evidence="4" id="KW-1133">Transmembrane helix</keyword>
<evidence type="ECO:0000313" key="6">
    <source>
        <dbReference type="EMBL" id="KAL0128474.1"/>
    </source>
</evidence>
<evidence type="ECO:0000256" key="3">
    <source>
        <dbReference type="ARBA" id="ARBA00022525"/>
    </source>
</evidence>
<dbReference type="Proteomes" id="UP001430953">
    <property type="component" value="Unassembled WGS sequence"/>
</dbReference>
<comment type="caution">
    <text evidence="6">The sequence shown here is derived from an EMBL/GenBank/DDBJ whole genome shotgun (WGS) entry which is preliminary data.</text>
</comment>
<feature type="transmembrane region" description="Helical" evidence="4">
    <location>
        <begin position="6"/>
        <end position="23"/>
    </location>
</feature>
<gene>
    <name evidence="6" type="ORF">PUN28_003643</name>
</gene>
<proteinExistence type="inferred from homology"/>
<dbReference type="InterPro" id="IPR038211">
    <property type="entry name" value="Ant_venon_allerg_soli_2/4_sf"/>
</dbReference>
<sequence length="118" mass="13450">MYEVKVYLYSLAAFILNIHGGLVKRGAMTWHRINASYCGCSETFAGAIDEKGRYMIEKGIARLDDLVADEVKRNNIKEVIRHCYAQNQYGSDIIINDEETRKIIKCSMPAFALIDKLQ</sequence>
<keyword evidence="4" id="KW-0812">Transmembrane</keyword>
<comment type="similarity">
    <text evidence="2">Belongs to the ant venom allergen 2/4 family.</text>
</comment>